<gene>
    <name evidence="1" type="ORF">CR155_10165</name>
</gene>
<evidence type="ECO:0000313" key="1">
    <source>
        <dbReference type="EMBL" id="PLC53806.1"/>
    </source>
</evidence>
<dbReference type="RefSeq" id="WP_102069928.1">
    <property type="nucleotide sequence ID" value="NZ_PDNV01000006.1"/>
</dbReference>
<dbReference type="SUPFAM" id="SSF54637">
    <property type="entry name" value="Thioesterase/thiol ester dehydrase-isomerase"/>
    <property type="match status" value="1"/>
</dbReference>
<dbReference type="CDD" id="cd00586">
    <property type="entry name" value="4HBT"/>
    <property type="match status" value="1"/>
</dbReference>
<dbReference type="AlphaFoldDB" id="A0A2N4UFM5"/>
<keyword evidence="2" id="KW-1185">Reference proteome</keyword>
<accession>A0A2N4UFM5</accession>
<dbReference type="InterPro" id="IPR050563">
    <property type="entry name" value="4-hydroxybenzoyl-CoA_TE"/>
</dbReference>
<dbReference type="OrthoDB" id="9799036at2"/>
<dbReference type="Gene3D" id="3.10.129.10">
    <property type="entry name" value="Hotdog Thioesterase"/>
    <property type="match status" value="1"/>
</dbReference>
<protein>
    <submittedName>
        <fullName evidence="1">Thioesterase</fullName>
    </submittedName>
</protein>
<proteinExistence type="predicted"/>
<sequence length="146" mass="16134">MQLTDPPFSPAIGGAFRCALPIRWGDQDAQNHVNNTLYFRYFEEARMQLFQRVGITLPSSKVGILAHTSCDFIKPLMYPATIVVTQILAKIGRSSMTIDTVIERDDEPGVAYAKGNYVIVGVDAATGKSSPWSEAELAQFARFFIS</sequence>
<dbReference type="InterPro" id="IPR029069">
    <property type="entry name" value="HotDog_dom_sf"/>
</dbReference>
<organism evidence="1 2">
    <name type="scientific">Pollutimonas nitritireducens</name>
    <dbReference type="NCBI Taxonomy" id="2045209"/>
    <lineage>
        <taxon>Bacteria</taxon>
        <taxon>Pseudomonadati</taxon>
        <taxon>Pseudomonadota</taxon>
        <taxon>Betaproteobacteria</taxon>
        <taxon>Burkholderiales</taxon>
        <taxon>Alcaligenaceae</taxon>
        <taxon>Pollutimonas</taxon>
    </lineage>
</organism>
<dbReference type="EMBL" id="PDNV01000006">
    <property type="protein sequence ID" value="PLC53806.1"/>
    <property type="molecule type" value="Genomic_DNA"/>
</dbReference>
<evidence type="ECO:0000313" key="2">
    <source>
        <dbReference type="Proteomes" id="UP000234328"/>
    </source>
</evidence>
<comment type="caution">
    <text evidence="1">The sequence shown here is derived from an EMBL/GenBank/DDBJ whole genome shotgun (WGS) entry which is preliminary data.</text>
</comment>
<name>A0A2N4UFM5_9BURK</name>
<dbReference type="PANTHER" id="PTHR31793">
    <property type="entry name" value="4-HYDROXYBENZOYL-COA THIOESTERASE FAMILY MEMBER"/>
    <property type="match status" value="1"/>
</dbReference>
<dbReference type="Proteomes" id="UP000234328">
    <property type="component" value="Unassembled WGS sequence"/>
</dbReference>
<dbReference type="GO" id="GO:0047617">
    <property type="term" value="F:fatty acyl-CoA hydrolase activity"/>
    <property type="evidence" value="ECO:0007669"/>
    <property type="project" value="TreeGrafter"/>
</dbReference>
<dbReference type="Pfam" id="PF13279">
    <property type="entry name" value="4HBT_2"/>
    <property type="match status" value="1"/>
</dbReference>
<dbReference type="PANTHER" id="PTHR31793:SF24">
    <property type="entry name" value="LONG-CHAIN ACYL-COA THIOESTERASE FADM"/>
    <property type="match status" value="1"/>
</dbReference>
<reference evidence="1 2" key="1">
    <citation type="submission" date="2017-10" db="EMBL/GenBank/DDBJ databases">
        <title>Two draft genome sequences of Pusillimonas sp. strains isolated from a nitrate- and radionuclide-contaminated groundwater in Russia.</title>
        <authorList>
            <person name="Grouzdev D.S."/>
            <person name="Tourova T.P."/>
            <person name="Goeva M.A."/>
            <person name="Babich T.L."/>
            <person name="Sokolova D.S."/>
            <person name="Abdullin R."/>
            <person name="Poltaraus A.B."/>
            <person name="Toshchakov S.V."/>
            <person name="Nazina T.N."/>
        </authorList>
    </citation>
    <scope>NUCLEOTIDE SEQUENCE [LARGE SCALE GENOMIC DNA]</scope>
    <source>
        <strain evidence="1 2">JR1/69-2-13</strain>
    </source>
</reference>